<protein>
    <submittedName>
        <fullName evidence="2">Uncharacterized protein</fullName>
    </submittedName>
</protein>
<feature type="compositionally biased region" description="Basic and acidic residues" evidence="1">
    <location>
        <begin position="848"/>
        <end position="866"/>
    </location>
</feature>
<feature type="region of interest" description="Disordered" evidence="1">
    <location>
        <begin position="426"/>
        <end position="463"/>
    </location>
</feature>
<feature type="compositionally biased region" description="Low complexity" evidence="1">
    <location>
        <begin position="659"/>
        <end position="671"/>
    </location>
</feature>
<feature type="compositionally biased region" description="Basic and acidic residues" evidence="1">
    <location>
        <begin position="960"/>
        <end position="972"/>
    </location>
</feature>
<feature type="compositionally biased region" description="Basic and acidic residues" evidence="1">
    <location>
        <begin position="426"/>
        <end position="435"/>
    </location>
</feature>
<feature type="compositionally biased region" description="Polar residues" evidence="1">
    <location>
        <begin position="336"/>
        <end position="352"/>
    </location>
</feature>
<feature type="region of interest" description="Disordered" evidence="1">
    <location>
        <begin position="186"/>
        <end position="266"/>
    </location>
</feature>
<feature type="region of interest" description="Disordered" evidence="1">
    <location>
        <begin position="483"/>
        <end position="980"/>
    </location>
</feature>
<sequence length="1082" mass="117389">MYSSILSSQQNQIKSSGFPAHSGQFSVRVFKAPSATSTSYYGSPKYDSSYRSAAPSDYYSSARSYDDPSSRFPSSSDSQRSSQYPTSIRTPGLTSRDYNASHAPNTITQSSYNITRGNVQDTYVYEQSDVSSSSEFDDAATNESYYPISLATSTENLVTTKRPSPLPDRDGAISMRHQHLGRSMLVPPSSGSATSRVVPPSHEDALRSGDGTHFRHHSTTPSTTTHVPISSSSSATDVRVLSSSSGNYTTTSVIPPPPPSQLPSAPVPPVWHHAIPTIPPSEADTEDVSLEARMNAEYNSISTGALYNAGANAHSHGSNSVPVIPAPVPPSRTERNSPPQISRISPNGTSQLHIKIPDDDVIPDVARDGSSLSKESTGLPLRSPASSTVVESLEEGRGTGYVHHRNSTVMIGERGQLLAPFDDRWVNDQEGDKRSGPSYSRVTVPPPAPELRREYSNTNATYASSPTRASMLLASSVEDQRLVPVPPIPIPIPTPGPRQRRDSRASYTIPPPRERRTSDARDHLPPARSSPPRLEEQKINTSPRRRAGSTAGLQSSETGTTIALPSSGTTVPSRSTEPYGSSRPERRTSPPVASGNINRSPSTVPLEHPQPAAYGSEPSRSRHQQGGSSPERSAPVPVAQNPCRPPPDNHRSQADVPYRSQSTAPPSSSSRRPSHTTDPYRPQSTAPPETSHRSHHPSYTSSAKPPPSSSYQNTAQVDNSRVPSTRKRTNSVSWSRNTSTAPPLPSKTPSPPSRHAQPPVTRSNSRPGSPILEPAPPPPQRSQSQREPEVRRERRSSNAYATLIPQVTGIQTTKDTIPTRDHGGSPPSYSVAISSGSPRDSGSVHSIPPREKRTSSKHRNVGDESGKPVLTVRNPSPRSEASSDRTASPPHVQQSIPASRQPAPAGSYVPNANATTTSHQRHPTHRRSTLPYHSRPGVNGHAGIDEYGQRVSHTQTSNDQPKRRLSDGDQNDRPSFTFTGVRRGGQIDRCVRWNDNLICPSPITPNRRKGWYNRRGDQLWTNDGAFRSPQLGSEYPMDLDDYPEYGEGWMNEEGVRIDMAHRLVPKAPLRSALKPSKTLGLM</sequence>
<feature type="compositionally biased region" description="Pro residues" evidence="1">
    <location>
        <begin position="254"/>
        <end position="266"/>
    </location>
</feature>
<feature type="compositionally biased region" description="Low complexity" evidence="1">
    <location>
        <begin position="70"/>
        <end position="87"/>
    </location>
</feature>
<organism evidence="2 3">
    <name type="scientific">Agaricus bisporus var. burnettii</name>
    <dbReference type="NCBI Taxonomy" id="192524"/>
    <lineage>
        <taxon>Eukaryota</taxon>
        <taxon>Fungi</taxon>
        <taxon>Dikarya</taxon>
        <taxon>Basidiomycota</taxon>
        <taxon>Agaricomycotina</taxon>
        <taxon>Agaricomycetes</taxon>
        <taxon>Agaricomycetidae</taxon>
        <taxon>Agaricales</taxon>
        <taxon>Agaricineae</taxon>
        <taxon>Agaricaceae</taxon>
        <taxon>Agaricus</taxon>
    </lineage>
</organism>
<feature type="compositionally biased region" description="Low complexity" evidence="1">
    <location>
        <begin position="219"/>
        <end position="236"/>
    </location>
</feature>
<feature type="region of interest" description="Disordered" evidence="1">
    <location>
        <begin position="1"/>
        <end position="21"/>
    </location>
</feature>
<feature type="compositionally biased region" description="Polar residues" evidence="1">
    <location>
        <begin position="873"/>
        <end position="898"/>
    </location>
</feature>
<name>A0A8H7C3L9_AGABI</name>
<dbReference type="EMBL" id="JABXXO010000013">
    <property type="protein sequence ID" value="KAF7761361.1"/>
    <property type="molecule type" value="Genomic_DNA"/>
</dbReference>
<feature type="compositionally biased region" description="Basic and acidic residues" evidence="1">
    <location>
        <begin position="512"/>
        <end position="525"/>
    </location>
</feature>
<evidence type="ECO:0000313" key="2">
    <source>
        <dbReference type="EMBL" id="KAF7761361.1"/>
    </source>
</evidence>
<comment type="caution">
    <text evidence="2">The sequence shown here is derived from an EMBL/GenBank/DDBJ whole genome shotgun (WGS) entry which is preliminary data.</text>
</comment>
<feature type="region of interest" description="Disordered" evidence="1">
    <location>
        <begin position="36"/>
        <end position="113"/>
    </location>
</feature>
<proteinExistence type="predicted"/>
<feature type="compositionally biased region" description="Polar residues" evidence="1">
    <location>
        <begin position="697"/>
        <end position="723"/>
    </location>
</feature>
<feature type="compositionally biased region" description="Polar residues" evidence="1">
    <location>
        <begin position="551"/>
        <end position="579"/>
    </location>
</feature>
<feature type="region of interest" description="Disordered" evidence="1">
    <location>
        <begin position="312"/>
        <end position="388"/>
    </location>
</feature>
<feature type="compositionally biased region" description="Basic and acidic residues" evidence="1">
    <location>
        <begin position="784"/>
        <end position="796"/>
    </location>
</feature>
<feature type="compositionally biased region" description="Low complexity" evidence="1">
    <location>
        <begin position="46"/>
        <end position="63"/>
    </location>
</feature>
<feature type="compositionally biased region" description="Polar residues" evidence="1">
    <location>
        <begin position="1"/>
        <end position="15"/>
    </location>
</feature>
<feature type="compositionally biased region" description="Basic and acidic residues" evidence="1">
    <location>
        <begin position="201"/>
        <end position="213"/>
    </location>
</feature>
<gene>
    <name evidence="2" type="ORF">Agabi119p4_9353</name>
</gene>
<reference evidence="2 3" key="1">
    <citation type="journal article" name="Sci. Rep.">
        <title>Telomere-to-telomere assembled and centromere annotated genomes of the two main subspecies of the button mushroom Agaricus bisporus reveal especially polymorphic chromosome ends.</title>
        <authorList>
            <person name="Sonnenberg A.S.M."/>
            <person name="Sedaghat-Telgerd N."/>
            <person name="Lavrijssen B."/>
            <person name="Ohm R.A."/>
            <person name="Hendrickx P.M."/>
            <person name="Scholtmeijer K."/>
            <person name="Baars J.J.P."/>
            <person name="van Peer A."/>
        </authorList>
    </citation>
    <scope>NUCLEOTIDE SEQUENCE [LARGE SCALE GENOMIC DNA]</scope>
    <source>
        <strain evidence="2 3">H119_p4</strain>
    </source>
</reference>
<feature type="compositionally biased region" description="Basic residues" evidence="1">
    <location>
        <begin position="919"/>
        <end position="928"/>
    </location>
</feature>
<feature type="compositionally biased region" description="Pro residues" evidence="1">
    <location>
        <begin position="484"/>
        <end position="496"/>
    </location>
</feature>
<feature type="compositionally biased region" description="Polar residues" evidence="1">
    <location>
        <begin position="827"/>
        <end position="844"/>
    </location>
</feature>
<dbReference type="AlphaFoldDB" id="A0A8H7C3L9"/>
<feature type="compositionally biased region" description="Pro residues" evidence="1">
    <location>
        <begin position="742"/>
        <end position="752"/>
    </location>
</feature>
<dbReference type="Proteomes" id="UP000629468">
    <property type="component" value="Unassembled WGS sequence"/>
</dbReference>
<evidence type="ECO:0000256" key="1">
    <source>
        <dbReference type="SAM" id="MobiDB-lite"/>
    </source>
</evidence>
<evidence type="ECO:0000313" key="3">
    <source>
        <dbReference type="Proteomes" id="UP000629468"/>
    </source>
</evidence>
<accession>A0A8H7C3L9</accession>
<feature type="compositionally biased region" description="Polar residues" evidence="1">
    <location>
        <begin position="88"/>
        <end position="113"/>
    </location>
</feature>